<protein>
    <recommendedName>
        <fullName evidence="3">Knr4/Smi1-like domain-containing protein</fullName>
    </recommendedName>
</protein>
<dbReference type="Pfam" id="PF14568">
    <property type="entry name" value="SUKH_6"/>
    <property type="match status" value="1"/>
</dbReference>
<dbReference type="Gene3D" id="3.40.1580.10">
    <property type="entry name" value="SMI1/KNR4-like"/>
    <property type="match status" value="1"/>
</dbReference>
<sequence>MEFEQFEQVLQDASAGRLGRNYPAEIQIFDSRRATGSELQQVESELRVQLPSQYKEFMRRHGSGVFMFVDLLPAIASDGRSDDLIAVNKGSLR</sequence>
<evidence type="ECO:0000313" key="1">
    <source>
        <dbReference type="EMBL" id="GAA4227267.1"/>
    </source>
</evidence>
<accession>A0ABP8BV90</accession>
<evidence type="ECO:0000313" key="2">
    <source>
        <dbReference type="Proteomes" id="UP001501710"/>
    </source>
</evidence>
<dbReference type="InterPro" id="IPR037883">
    <property type="entry name" value="Knr4/Smi1-like_sf"/>
</dbReference>
<dbReference type="SUPFAM" id="SSF160631">
    <property type="entry name" value="SMI1/KNR4-like"/>
    <property type="match status" value="1"/>
</dbReference>
<organism evidence="1 2">
    <name type="scientific">Actinomadura meridiana</name>
    <dbReference type="NCBI Taxonomy" id="559626"/>
    <lineage>
        <taxon>Bacteria</taxon>
        <taxon>Bacillati</taxon>
        <taxon>Actinomycetota</taxon>
        <taxon>Actinomycetes</taxon>
        <taxon>Streptosporangiales</taxon>
        <taxon>Thermomonosporaceae</taxon>
        <taxon>Actinomadura</taxon>
    </lineage>
</organism>
<keyword evidence="2" id="KW-1185">Reference proteome</keyword>
<name>A0ABP8BV90_9ACTN</name>
<comment type="caution">
    <text evidence="1">The sequence shown here is derived from an EMBL/GenBank/DDBJ whole genome shotgun (WGS) entry which is preliminary data.</text>
</comment>
<dbReference type="RefSeq" id="WP_344891710.1">
    <property type="nucleotide sequence ID" value="NZ_BAABAS010000004.1"/>
</dbReference>
<dbReference type="Proteomes" id="UP001501710">
    <property type="component" value="Unassembled WGS sequence"/>
</dbReference>
<gene>
    <name evidence="1" type="ORF">GCM10022254_14540</name>
</gene>
<evidence type="ECO:0008006" key="3">
    <source>
        <dbReference type="Google" id="ProtNLM"/>
    </source>
</evidence>
<proteinExistence type="predicted"/>
<reference evidence="2" key="1">
    <citation type="journal article" date="2019" name="Int. J. Syst. Evol. Microbiol.">
        <title>The Global Catalogue of Microorganisms (GCM) 10K type strain sequencing project: providing services to taxonomists for standard genome sequencing and annotation.</title>
        <authorList>
            <consortium name="The Broad Institute Genomics Platform"/>
            <consortium name="The Broad Institute Genome Sequencing Center for Infectious Disease"/>
            <person name="Wu L."/>
            <person name="Ma J."/>
        </authorList>
    </citation>
    <scope>NUCLEOTIDE SEQUENCE [LARGE SCALE GENOMIC DNA]</scope>
    <source>
        <strain evidence="2">JCM 17440</strain>
    </source>
</reference>
<dbReference type="EMBL" id="BAABAS010000004">
    <property type="protein sequence ID" value="GAA4227267.1"/>
    <property type="molecule type" value="Genomic_DNA"/>
</dbReference>